<dbReference type="EMBL" id="PFAK01000016">
    <property type="protein sequence ID" value="PIR96443.1"/>
    <property type="molecule type" value="Genomic_DNA"/>
</dbReference>
<evidence type="ECO:0000313" key="1">
    <source>
        <dbReference type="EMBL" id="PIR96443.1"/>
    </source>
</evidence>
<sequence length="112" mass="12702">MATLKDLIDLAKVDGGKFFVMDENGDAKLVIMGVEEYQKMLLGKLKKQIMDVEKINQEILKAQLGDEDLSVTNTPVKEEVIYEPIVPKIDLREEVIDPSFDFEGPKIDFDDI</sequence>
<dbReference type="Proteomes" id="UP000230922">
    <property type="component" value="Unassembled WGS sequence"/>
</dbReference>
<evidence type="ECO:0008006" key="3">
    <source>
        <dbReference type="Google" id="ProtNLM"/>
    </source>
</evidence>
<protein>
    <recommendedName>
        <fullName evidence="3">Type II toxin-antitoxin system Phd/YefM family antitoxin</fullName>
    </recommendedName>
</protein>
<organism evidence="1 2">
    <name type="scientific">Candidatus Doudnabacteria bacterium CG10_big_fil_rev_8_21_14_0_10_42_18</name>
    <dbReference type="NCBI Taxonomy" id="1974552"/>
    <lineage>
        <taxon>Bacteria</taxon>
        <taxon>Candidatus Doudnaibacteriota</taxon>
    </lineage>
</organism>
<evidence type="ECO:0000313" key="2">
    <source>
        <dbReference type="Proteomes" id="UP000230922"/>
    </source>
</evidence>
<reference evidence="2" key="1">
    <citation type="submission" date="2017-09" db="EMBL/GenBank/DDBJ databases">
        <title>Depth-based differentiation of microbial function through sediment-hosted aquifers and enrichment of novel symbionts in the deep terrestrial subsurface.</title>
        <authorList>
            <person name="Probst A.J."/>
            <person name="Ladd B."/>
            <person name="Jarett J.K."/>
            <person name="Geller-Mcgrath D.E."/>
            <person name="Sieber C.M.K."/>
            <person name="Emerson J.B."/>
            <person name="Anantharaman K."/>
            <person name="Thomas B.C."/>
            <person name="Malmstrom R."/>
            <person name="Stieglmeier M."/>
            <person name="Klingl A."/>
            <person name="Woyke T."/>
            <person name="Ryan C.M."/>
            <person name="Banfield J.F."/>
        </authorList>
    </citation>
    <scope>NUCLEOTIDE SEQUENCE [LARGE SCALE GENOMIC DNA]</scope>
</reference>
<comment type="caution">
    <text evidence="1">The sequence shown here is derived from an EMBL/GenBank/DDBJ whole genome shotgun (WGS) entry which is preliminary data.</text>
</comment>
<dbReference type="AlphaFoldDB" id="A0A2H0VBH5"/>
<name>A0A2H0VBH5_9BACT</name>
<accession>A0A2H0VBH5</accession>
<proteinExistence type="predicted"/>
<gene>
    <name evidence="1" type="ORF">COT92_00975</name>
</gene>